<comment type="caution">
    <text evidence="2">The sequence shown here is derived from an EMBL/GenBank/DDBJ whole genome shotgun (WGS) entry which is preliminary data.</text>
</comment>
<accession>A0ABW2GAN1</accession>
<dbReference type="Pfam" id="PF01037">
    <property type="entry name" value="AsnC_trans_reg"/>
    <property type="match status" value="1"/>
</dbReference>
<evidence type="ECO:0000313" key="2">
    <source>
        <dbReference type="EMBL" id="MFC7185005.1"/>
    </source>
</evidence>
<name>A0ABW2GAN1_9ACTN</name>
<dbReference type="Gene3D" id="3.30.70.920">
    <property type="match status" value="1"/>
</dbReference>
<dbReference type="EMBL" id="JBHTAJ010000136">
    <property type="protein sequence ID" value="MFC7185005.1"/>
    <property type="molecule type" value="Genomic_DNA"/>
</dbReference>
<evidence type="ECO:0000259" key="1">
    <source>
        <dbReference type="Pfam" id="PF01037"/>
    </source>
</evidence>
<sequence>MVQAYILIQTEVGKATAVAESIAKIAGVVQAEDVTGPYDVIVRAEAESIDDLGRLVVAQVQQIEGITRTLTCPVVRL</sequence>
<keyword evidence="3" id="KW-1185">Reference proteome</keyword>
<organism evidence="2 3">
    <name type="scientific">Kitasatospora paranensis</name>
    <dbReference type="NCBI Taxonomy" id="258053"/>
    <lineage>
        <taxon>Bacteria</taxon>
        <taxon>Bacillati</taxon>
        <taxon>Actinomycetota</taxon>
        <taxon>Actinomycetes</taxon>
        <taxon>Kitasatosporales</taxon>
        <taxon>Streptomycetaceae</taxon>
        <taxon>Kitasatospora</taxon>
    </lineage>
</organism>
<dbReference type="InterPro" id="IPR011008">
    <property type="entry name" value="Dimeric_a/b-barrel"/>
</dbReference>
<feature type="domain" description="Transcription regulator AsnC/Lrp ligand binding" evidence="1">
    <location>
        <begin position="6"/>
        <end position="75"/>
    </location>
</feature>
<evidence type="ECO:0000313" key="3">
    <source>
        <dbReference type="Proteomes" id="UP001596435"/>
    </source>
</evidence>
<reference evidence="3" key="1">
    <citation type="journal article" date="2019" name="Int. J. Syst. Evol. Microbiol.">
        <title>The Global Catalogue of Microorganisms (GCM) 10K type strain sequencing project: providing services to taxonomists for standard genome sequencing and annotation.</title>
        <authorList>
            <consortium name="The Broad Institute Genomics Platform"/>
            <consortium name="The Broad Institute Genome Sequencing Center for Infectious Disease"/>
            <person name="Wu L."/>
            <person name="Ma J."/>
        </authorList>
    </citation>
    <scope>NUCLEOTIDE SEQUENCE [LARGE SCALE GENOMIC DNA]</scope>
    <source>
        <strain evidence="3">CGMCC 1.12859</strain>
    </source>
</reference>
<dbReference type="Proteomes" id="UP001596435">
    <property type="component" value="Unassembled WGS sequence"/>
</dbReference>
<protein>
    <submittedName>
        <fullName evidence="2">Lrp/AsnC family transcriptional regulator</fullName>
    </submittedName>
</protein>
<dbReference type="SUPFAM" id="SSF54909">
    <property type="entry name" value="Dimeric alpha+beta barrel"/>
    <property type="match status" value="1"/>
</dbReference>
<dbReference type="InterPro" id="IPR019887">
    <property type="entry name" value="Tscrpt_reg_AsnC/Lrp_C"/>
</dbReference>
<gene>
    <name evidence="2" type="ORF">ACFQMG_36205</name>
</gene>
<dbReference type="RefSeq" id="WP_100888408.1">
    <property type="nucleotide sequence ID" value="NZ_BAABKV010000001.1"/>
</dbReference>
<proteinExistence type="predicted"/>